<accession>A0A6N9TRD4</accession>
<dbReference type="Gene3D" id="3.40.50.620">
    <property type="entry name" value="HUPs"/>
    <property type="match status" value="1"/>
</dbReference>
<dbReference type="HAMAP" id="MF_00158">
    <property type="entry name" value="PanC"/>
    <property type="match status" value="1"/>
</dbReference>
<comment type="subunit">
    <text evidence="8">Homodimer.</text>
</comment>
<evidence type="ECO:0000256" key="2">
    <source>
        <dbReference type="ARBA" id="ARBA00009256"/>
    </source>
</evidence>
<comment type="function">
    <text evidence="8">Catalyzes the condensation of pantoate with beta-alanine in an ATP-dependent reaction via a pantoyl-adenylate intermediate.</text>
</comment>
<feature type="binding site" evidence="8">
    <location>
        <begin position="147"/>
        <end position="150"/>
    </location>
    <ligand>
        <name>ATP</name>
        <dbReference type="ChEBI" id="CHEBI:30616"/>
    </ligand>
</feature>
<dbReference type="InterPro" id="IPR014729">
    <property type="entry name" value="Rossmann-like_a/b/a_fold"/>
</dbReference>
<keyword evidence="4 8" id="KW-0566">Pantothenate biosynthesis</keyword>
<dbReference type="InterPro" id="IPR003721">
    <property type="entry name" value="Pantoate_ligase"/>
</dbReference>
<dbReference type="AlphaFoldDB" id="A0A6N9TRD4"/>
<feature type="binding site" evidence="8">
    <location>
        <begin position="30"/>
        <end position="37"/>
    </location>
    <ligand>
        <name>ATP</name>
        <dbReference type="ChEBI" id="CHEBI:30616"/>
    </ligand>
</feature>
<dbReference type="NCBIfam" id="TIGR00018">
    <property type="entry name" value="panC"/>
    <property type="match status" value="1"/>
</dbReference>
<keyword evidence="3 8" id="KW-0436">Ligase</keyword>
<evidence type="ECO:0000256" key="4">
    <source>
        <dbReference type="ARBA" id="ARBA00022655"/>
    </source>
</evidence>
<feature type="binding site" evidence="8">
    <location>
        <position position="153"/>
    </location>
    <ligand>
        <name>(R)-pantoate</name>
        <dbReference type="ChEBI" id="CHEBI:15980"/>
    </ligand>
</feature>
<keyword evidence="10" id="KW-1185">Reference proteome</keyword>
<sequence length="290" mass="31890">MDILTEKSSMRRAADRWRAEGRRIALVPTMGYFHEGHLSLMDMARKAADRVVVSLFVNPAQFGPSEDLARYPRDLERDAALAEARGVDCLFAPPAEEMYPAGYQTWVEVTDLAAGLCGASRPGHFRGVCTVVAKLFNIVRPDVAVFGAKDFQQLQVVRRMAADLDLPVEILAHPVVREPDGLAMSSRNTYLSPEERRSALSLFSSLELAARLVREGEREAGRIEAAVAAHIRSAPGTRIDYVFVGDPETLRPVKRLAGPTLLALAVWVGKTRLIDNTILEPCPTGPMRAD</sequence>
<dbReference type="GO" id="GO:0004592">
    <property type="term" value="F:pantoate-beta-alanine ligase activity"/>
    <property type="evidence" value="ECO:0007669"/>
    <property type="project" value="UniProtKB-UniRule"/>
</dbReference>
<dbReference type="GO" id="GO:0015940">
    <property type="term" value="P:pantothenate biosynthetic process"/>
    <property type="evidence" value="ECO:0007669"/>
    <property type="project" value="UniProtKB-UniRule"/>
</dbReference>
<dbReference type="NCBIfam" id="TIGR00125">
    <property type="entry name" value="cyt_tran_rel"/>
    <property type="match status" value="1"/>
</dbReference>
<dbReference type="InterPro" id="IPR004821">
    <property type="entry name" value="Cyt_trans-like"/>
</dbReference>
<evidence type="ECO:0000256" key="8">
    <source>
        <dbReference type="HAMAP-Rule" id="MF_00158"/>
    </source>
</evidence>
<dbReference type="FunFam" id="3.30.1300.10:FF:000001">
    <property type="entry name" value="Pantothenate synthetase"/>
    <property type="match status" value="1"/>
</dbReference>
<comment type="subcellular location">
    <subcellularLocation>
        <location evidence="8">Cytoplasm</location>
    </subcellularLocation>
</comment>
<feature type="binding site" evidence="8">
    <location>
        <begin position="184"/>
        <end position="187"/>
    </location>
    <ligand>
        <name>ATP</name>
        <dbReference type="ChEBI" id="CHEBI:30616"/>
    </ligand>
</feature>
<comment type="similarity">
    <text evidence="2 8">Belongs to the pantothenate synthetase family.</text>
</comment>
<comment type="caution">
    <text evidence="9">The sequence shown here is derived from an EMBL/GenBank/DDBJ whole genome shotgun (WGS) entry which is preliminary data.</text>
</comment>
<feature type="binding site" evidence="8">
    <location>
        <position position="61"/>
    </location>
    <ligand>
        <name>beta-alanine</name>
        <dbReference type="ChEBI" id="CHEBI:57966"/>
    </ligand>
</feature>
<dbReference type="SUPFAM" id="SSF52374">
    <property type="entry name" value="Nucleotidylyl transferase"/>
    <property type="match status" value="1"/>
</dbReference>
<comment type="miscellaneous">
    <text evidence="8">The reaction proceeds by a bi uni uni bi ping pong mechanism.</text>
</comment>
<dbReference type="PANTHER" id="PTHR21299:SF1">
    <property type="entry name" value="PANTOATE--BETA-ALANINE LIGASE"/>
    <property type="match status" value="1"/>
</dbReference>
<keyword evidence="5 8" id="KW-0547">Nucleotide-binding</keyword>
<dbReference type="FunFam" id="3.40.50.620:FF:000013">
    <property type="entry name" value="Pantothenate synthetase"/>
    <property type="match status" value="1"/>
</dbReference>
<comment type="pathway">
    <text evidence="1 8">Cofactor biosynthesis; (R)-pantothenate biosynthesis; (R)-pantothenate from (R)-pantoate and beta-alanine: step 1/1.</text>
</comment>
<organism evidence="9 10">
    <name type="scientific">Dissulfurirhabdus thermomarina</name>
    <dbReference type="NCBI Taxonomy" id="1765737"/>
    <lineage>
        <taxon>Bacteria</taxon>
        <taxon>Deltaproteobacteria</taxon>
        <taxon>Dissulfurirhabdaceae</taxon>
        <taxon>Dissulfurirhabdus</taxon>
    </lineage>
</organism>
<dbReference type="EC" id="6.3.2.1" evidence="8"/>
<dbReference type="InterPro" id="IPR042176">
    <property type="entry name" value="Pantoate_ligase_C"/>
</dbReference>
<dbReference type="Pfam" id="PF02569">
    <property type="entry name" value="Pantoate_ligase"/>
    <property type="match status" value="1"/>
</dbReference>
<evidence type="ECO:0000313" key="10">
    <source>
        <dbReference type="Proteomes" id="UP000469346"/>
    </source>
</evidence>
<dbReference type="Proteomes" id="UP000469346">
    <property type="component" value="Unassembled WGS sequence"/>
</dbReference>
<feature type="active site" description="Proton donor" evidence="8">
    <location>
        <position position="37"/>
    </location>
</feature>
<evidence type="ECO:0000256" key="6">
    <source>
        <dbReference type="ARBA" id="ARBA00022840"/>
    </source>
</evidence>
<evidence type="ECO:0000256" key="3">
    <source>
        <dbReference type="ARBA" id="ARBA00022598"/>
    </source>
</evidence>
<dbReference type="RefSeq" id="WP_163298458.1">
    <property type="nucleotide sequence ID" value="NZ_JAAGRR010000047.1"/>
</dbReference>
<dbReference type="GO" id="GO:0005829">
    <property type="term" value="C:cytosol"/>
    <property type="evidence" value="ECO:0007669"/>
    <property type="project" value="TreeGrafter"/>
</dbReference>
<gene>
    <name evidence="8" type="primary">panC</name>
    <name evidence="9" type="ORF">G3N55_05590</name>
</gene>
<dbReference type="PANTHER" id="PTHR21299">
    <property type="entry name" value="CYTIDYLATE KINASE/PANTOATE-BETA-ALANINE LIGASE"/>
    <property type="match status" value="1"/>
</dbReference>
<dbReference type="CDD" id="cd00560">
    <property type="entry name" value="PanC"/>
    <property type="match status" value="1"/>
</dbReference>
<evidence type="ECO:0000256" key="1">
    <source>
        <dbReference type="ARBA" id="ARBA00004990"/>
    </source>
</evidence>
<evidence type="ECO:0000256" key="7">
    <source>
        <dbReference type="ARBA" id="ARBA00048258"/>
    </source>
</evidence>
<dbReference type="EMBL" id="JAAGRR010000047">
    <property type="protein sequence ID" value="NDY42314.1"/>
    <property type="molecule type" value="Genomic_DNA"/>
</dbReference>
<name>A0A6N9TRD4_DISTH</name>
<feature type="binding site" evidence="8">
    <location>
        <position position="176"/>
    </location>
    <ligand>
        <name>ATP</name>
        <dbReference type="ChEBI" id="CHEBI:30616"/>
    </ligand>
</feature>
<feature type="binding site" evidence="8">
    <location>
        <position position="61"/>
    </location>
    <ligand>
        <name>(R)-pantoate</name>
        <dbReference type="ChEBI" id="CHEBI:15980"/>
    </ligand>
</feature>
<protein>
    <recommendedName>
        <fullName evidence="8">Pantothenate synthetase</fullName>
        <shortName evidence="8">PS</shortName>
        <ecNumber evidence="8">6.3.2.1</ecNumber>
    </recommendedName>
    <alternativeName>
        <fullName evidence="8">Pantoate--beta-alanine ligase</fullName>
    </alternativeName>
    <alternativeName>
        <fullName evidence="8">Pantoate-activating enzyme</fullName>
    </alternativeName>
</protein>
<keyword evidence="6 8" id="KW-0067">ATP-binding</keyword>
<proteinExistence type="inferred from homology"/>
<comment type="catalytic activity">
    <reaction evidence="7 8">
        <text>(R)-pantoate + beta-alanine + ATP = (R)-pantothenate + AMP + diphosphate + H(+)</text>
        <dbReference type="Rhea" id="RHEA:10912"/>
        <dbReference type="ChEBI" id="CHEBI:15378"/>
        <dbReference type="ChEBI" id="CHEBI:15980"/>
        <dbReference type="ChEBI" id="CHEBI:29032"/>
        <dbReference type="ChEBI" id="CHEBI:30616"/>
        <dbReference type="ChEBI" id="CHEBI:33019"/>
        <dbReference type="ChEBI" id="CHEBI:57966"/>
        <dbReference type="ChEBI" id="CHEBI:456215"/>
        <dbReference type="EC" id="6.3.2.1"/>
    </reaction>
</comment>
<keyword evidence="8" id="KW-0963">Cytoplasm</keyword>
<dbReference type="UniPathway" id="UPA00028">
    <property type="reaction ID" value="UER00005"/>
</dbReference>
<evidence type="ECO:0000313" key="9">
    <source>
        <dbReference type="EMBL" id="NDY42314.1"/>
    </source>
</evidence>
<evidence type="ECO:0000256" key="5">
    <source>
        <dbReference type="ARBA" id="ARBA00022741"/>
    </source>
</evidence>
<dbReference type="GO" id="GO:0005524">
    <property type="term" value="F:ATP binding"/>
    <property type="evidence" value="ECO:0007669"/>
    <property type="project" value="UniProtKB-KW"/>
</dbReference>
<dbReference type="Gene3D" id="3.30.1300.10">
    <property type="entry name" value="Pantoate-beta-alanine ligase, C-terminal domain"/>
    <property type="match status" value="1"/>
</dbReference>
<reference evidence="9 10" key="1">
    <citation type="submission" date="2020-02" db="EMBL/GenBank/DDBJ databases">
        <title>Comparative genomics of sulfur disproportionating microorganisms.</title>
        <authorList>
            <person name="Ward L.M."/>
            <person name="Bertran E."/>
            <person name="Johnston D.T."/>
        </authorList>
    </citation>
    <scope>NUCLEOTIDE SEQUENCE [LARGE SCALE GENOMIC DNA]</scope>
    <source>
        <strain evidence="9 10">DSM 100025</strain>
    </source>
</reference>